<feature type="region of interest" description="Disordered" evidence="1">
    <location>
        <begin position="1"/>
        <end position="39"/>
    </location>
</feature>
<keyword evidence="3" id="KW-1185">Reference proteome</keyword>
<dbReference type="Proteomes" id="UP001470230">
    <property type="component" value="Unassembled WGS sequence"/>
</dbReference>
<protein>
    <recommendedName>
        <fullName evidence="4">AGC-kinase C-terminal domain-containing protein</fullName>
    </recommendedName>
</protein>
<sequence>MNTTEFKQSNIPNSARTNMKQAKESNSLSSSSARDTKKMQSAKFKIFMETQSAKPKYTRYFWEKANEQPKKDVNTPNVDRYYEKLKATRQKPQHQFKAYELQSNQIPINLYSAQMKCSVKTPPKKMIRIFNESNFYDSKQTKLTNHLQESFVAESFKNYLEKNHERIPEILNQPFLGKAPLSQQPSNYDPDFVDFDDIDLDFNQSDP</sequence>
<reference evidence="2 3" key="1">
    <citation type="submission" date="2024-04" db="EMBL/GenBank/DDBJ databases">
        <title>Tritrichomonas musculus Genome.</title>
        <authorList>
            <person name="Alves-Ferreira E."/>
            <person name="Grigg M."/>
            <person name="Lorenzi H."/>
            <person name="Galac M."/>
        </authorList>
    </citation>
    <scope>NUCLEOTIDE SEQUENCE [LARGE SCALE GENOMIC DNA]</scope>
    <source>
        <strain evidence="2 3">EAF2021</strain>
    </source>
</reference>
<evidence type="ECO:0000313" key="2">
    <source>
        <dbReference type="EMBL" id="KAK8893921.1"/>
    </source>
</evidence>
<comment type="caution">
    <text evidence="2">The sequence shown here is derived from an EMBL/GenBank/DDBJ whole genome shotgun (WGS) entry which is preliminary data.</text>
</comment>
<gene>
    <name evidence="2" type="ORF">M9Y10_022350</name>
</gene>
<name>A0ABR2KSC7_9EUKA</name>
<evidence type="ECO:0008006" key="4">
    <source>
        <dbReference type="Google" id="ProtNLM"/>
    </source>
</evidence>
<evidence type="ECO:0000313" key="3">
    <source>
        <dbReference type="Proteomes" id="UP001470230"/>
    </source>
</evidence>
<feature type="compositionally biased region" description="Polar residues" evidence="1">
    <location>
        <begin position="1"/>
        <end position="20"/>
    </location>
</feature>
<evidence type="ECO:0000256" key="1">
    <source>
        <dbReference type="SAM" id="MobiDB-lite"/>
    </source>
</evidence>
<dbReference type="EMBL" id="JAPFFF010000003">
    <property type="protein sequence ID" value="KAK8893921.1"/>
    <property type="molecule type" value="Genomic_DNA"/>
</dbReference>
<accession>A0ABR2KSC7</accession>
<organism evidence="2 3">
    <name type="scientific">Tritrichomonas musculus</name>
    <dbReference type="NCBI Taxonomy" id="1915356"/>
    <lineage>
        <taxon>Eukaryota</taxon>
        <taxon>Metamonada</taxon>
        <taxon>Parabasalia</taxon>
        <taxon>Tritrichomonadida</taxon>
        <taxon>Tritrichomonadidae</taxon>
        <taxon>Tritrichomonas</taxon>
    </lineage>
</organism>
<proteinExistence type="predicted"/>